<keyword evidence="3" id="KW-1185">Reference proteome</keyword>
<protein>
    <recommendedName>
        <fullName evidence="4">Cyclin N-terminal domain-containing protein</fullName>
    </recommendedName>
</protein>
<dbReference type="GeneID" id="63849704"/>
<gene>
    <name evidence="2" type="ORF">K460DRAFT_361425</name>
</gene>
<organism evidence="2 3">
    <name type="scientific">Cucurbitaria berberidis CBS 394.84</name>
    <dbReference type="NCBI Taxonomy" id="1168544"/>
    <lineage>
        <taxon>Eukaryota</taxon>
        <taxon>Fungi</taxon>
        <taxon>Dikarya</taxon>
        <taxon>Ascomycota</taxon>
        <taxon>Pezizomycotina</taxon>
        <taxon>Dothideomycetes</taxon>
        <taxon>Pleosporomycetidae</taxon>
        <taxon>Pleosporales</taxon>
        <taxon>Pleosporineae</taxon>
        <taxon>Cucurbitariaceae</taxon>
        <taxon>Cucurbitaria</taxon>
    </lineage>
</organism>
<dbReference type="Proteomes" id="UP000800039">
    <property type="component" value="Unassembled WGS sequence"/>
</dbReference>
<dbReference type="AlphaFoldDB" id="A0A9P4GSR1"/>
<name>A0A9P4GSR1_9PLEO</name>
<feature type="region of interest" description="Disordered" evidence="1">
    <location>
        <begin position="50"/>
        <end position="71"/>
    </location>
</feature>
<proteinExistence type="predicted"/>
<dbReference type="RefSeq" id="XP_040793223.1">
    <property type="nucleotide sequence ID" value="XM_040932453.1"/>
</dbReference>
<accession>A0A9P4GSR1</accession>
<evidence type="ECO:0000256" key="1">
    <source>
        <dbReference type="SAM" id="MobiDB-lite"/>
    </source>
</evidence>
<evidence type="ECO:0000313" key="2">
    <source>
        <dbReference type="EMBL" id="KAF1850660.1"/>
    </source>
</evidence>
<sequence>MEEAMEYSPALSVNSDLTDEELDKYFASCVPLSNLPTPPPAKEHAIANNRVSTPSTSPSQTPSHTHDTSTSPELQVYATHLANLVPLNVSTHRPKASVIYGFLERASLPDEIVAFSACILDALSSRFAATWRDALAPCDYARDLRNFLRTDCRRSVHVSPNIIVLAALSLAHGFLVDRLRSSQHWAVREGDGMFTVQEIEATKRTMLQDVDYGLFRISEDRVMRRLRAMQLAATVQATSTSSLLARDGCGAGKQSRARNLSLSLAGTSIWSHGLYTPEPSP</sequence>
<evidence type="ECO:0000313" key="3">
    <source>
        <dbReference type="Proteomes" id="UP000800039"/>
    </source>
</evidence>
<comment type="caution">
    <text evidence="2">The sequence shown here is derived from an EMBL/GenBank/DDBJ whole genome shotgun (WGS) entry which is preliminary data.</text>
</comment>
<reference evidence="2" key="1">
    <citation type="submission" date="2020-01" db="EMBL/GenBank/DDBJ databases">
        <authorList>
            <consortium name="DOE Joint Genome Institute"/>
            <person name="Haridas S."/>
            <person name="Albert R."/>
            <person name="Binder M."/>
            <person name="Bloem J."/>
            <person name="Labutti K."/>
            <person name="Salamov A."/>
            <person name="Andreopoulos B."/>
            <person name="Baker S.E."/>
            <person name="Barry K."/>
            <person name="Bills G."/>
            <person name="Bluhm B.H."/>
            <person name="Cannon C."/>
            <person name="Castanera R."/>
            <person name="Culley D.E."/>
            <person name="Daum C."/>
            <person name="Ezra D."/>
            <person name="Gonzalez J.B."/>
            <person name="Henrissat B."/>
            <person name="Kuo A."/>
            <person name="Liang C."/>
            <person name="Lipzen A."/>
            <person name="Lutzoni F."/>
            <person name="Magnuson J."/>
            <person name="Mondo S."/>
            <person name="Nolan M."/>
            <person name="Ohm R."/>
            <person name="Pangilinan J."/>
            <person name="Park H.-J."/>
            <person name="Ramirez L."/>
            <person name="Alfaro M."/>
            <person name="Sun H."/>
            <person name="Tritt A."/>
            <person name="Yoshinaga Y."/>
            <person name="Zwiers L.-H."/>
            <person name="Turgeon B.G."/>
            <person name="Goodwin S.B."/>
            <person name="Spatafora J.W."/>
            <person name="Crous P.W."/>
            <person name="Grigoriev I.V."/>
        </authorList>
    </citation>
    <scope>NUCLEOTIDE SEQUENCE</scope>
    <source>
        <strain evidence="2">CBS 394.84</strain>
    </source>
</reference>
<evidence type="ECO:0008006" key="4">
    <source>
        <dbReference type="Google" id="ProtNLM"/>
    </source>
</evidence>
<dbReference type="EMBL" id="ML976614">
    <property type="protein sequence ID" value="KAF1850660.1"/>
    <property type="molecule type" value="Genomic_DNA"/>
</dbReference>
<feature type="compositionally biased region" description="Low complexity" evidence="1">
    <location>
        <begin position="52"/>
        <end position="71"/>
    </location>
</feature>
<dbReference type="OrthoDB" id="3877279at2759"/>